<keyword evidence="1" id="KW-0812">Transmembrane</keyword>
<feature type="transmembrane region" description="Helical" evidence="1">
    <location>
        <begin position="189"/>
        <end position="214"/>
    </location>
</feature>
<reference evidence="2 3" key="1">
    <citation type="submission" date="2024-09" db="EMBL/GenBank/DDBJ databases">
        <title>Itraconazole resistance in Madurella fahalii resulting from another homologue of gene encoding cytochrome P450 14-alpha sterol demethylase (CYP51).</title>
        <authorList>
            <person name="Yoshioka I."/>
            <person name="Fahal A.H."/>
            <person name="Kaneko S."/>
            <person name="Yaguchi T."/>
        </authorList>
    </citation>
    <scope>NUCLEOTIDE SEQUENCE [LARGE SCALE GENOMIC DNA]</scope>
    <source>
        <strain evidence="2 3">IFM 68171</strain>
    </source>
</reference>
<dbReference type="Proteomes" id="UP001628179">
    <property type="component" value="Unassembled WGS sequence"/>
</dbReference>
<feature type="transmembrane region" description="Helical" evidence="1">
    <location>
        <begin position="149"/>
        <end position="169"/>
    </location>
</feature>
<gene>
    <name evidence="2" type="ORF">MFIFM68171_09290</name>
</gene>
<keyword evidence="1" id="KW-0472">Membrane</keyword>
<feature type="transmembrane region" description="Helical" evidence="1">
    <location>
        <begin position="32"/>
        <end position="53"/>
    </location>
</feature>
<name>A0ABQ0GNH7_9PEZI</name>
<comment type="caution">
    <text evidence="2">The sequence shown here is derived from an EMBL/GenBank/DDBJ whole genome shotgun (WGS) entry which is preliminary data.</text>
</comment>
<proteinExistence type="predicted"/>
<dbReference type="EMBL" id="BAAFSV010000005">
    <property type="protein sequence ID" value="GAB1319080.1"/>
    <property type="molecule type" value="Genomic_DNA"/>
</dbReference>
<feature type="transmembrane region" description="Helical" evidence="1">
    <location>
        <begin position="320"/>
        <end position="342"/>
    </location>
</feature>
<organism evidence="2 3">
    <name type="scientific">Madurella fahalii</name>
    <dbReference type="NCBI Taxonomy" id="1157608"/>
    <lineage>
        <taxon>Eukaryota</taxon>
        <taxon>Fungi</taxon>
        <taxon>Dikarya</taxon>
        <taxon>Ascomycota</taxon>
        <taxon>Pezizomycotina</taxon>
        <taxon>Sordariomycetes</taxon>
        <taxon>Sordariomycetidae</taxon>
        <taxon>Sordariales</taxon>
        <taxon>Sordariales incertae sedis</taxon>
        <taxon>Madurella</taxon>
    </lineage>
</organism>
<accession>A0ABQ0GNH7</accession>
<evidence type="ECO:0000256" key="1">
    <source>
        <dbReference type="SAM" id="Phobius"/>
    </source>
</evidence>
<evidence type="ECO:0000313" key="3">
    <source>
        <dbReference type="Proteomes" id="UP001628179"/>
    </source>
</evidence>
<feature type="transmembrane region" description="Helical" evidence="1">
    <location>
        <begin position="121"/>
        <end position="143"/>
    </location>
</feature>
<dbReference type="GeneID" id="98180032"/>
<keyword evidence="3" id="KW-1185">Reference proteome</keyword>
<feature type="transmembrane region" description="Helical" evidence="1">
    <location>
        <begin position="234"/>
        <end position="259"/>
    </location>
</feature>
<sequence length="356" mass="38019">MLTTVTVGGALVKRLADGGGSTPDWRIPTVAWYFAIGDVLLFLPVLLIIGYTFNQIYPVLAAVEDPLPAYEAVPMNDDDTRKDDNAPVITAQEGKPITSSVRATNRLLRSLGGWASNFRGFGYMLLVGFLTLTTVAIFTFIPFLPLRGAHLFALIALAPVSTTWTHVVITPPSSKSFFSRIPSARKTYIATALPIFALWSAAHLAVILPALLGRLIGFSALEPGYDSQPSGSDLGKALCVGGVSLALQALLVIPAFTALTRVQASLLPADEDTIVPFDRSFGGRVEPEVVSGKGFASISAALRTVSCASWMRIYLQRVKLFGVAMGAYMVIVAVVVAQMLMIQRMCTGDDGSSKCS</sequence>
<dbReference type="RefSeq" id="XP_070920810.1">
    <property type="nucleotide sequence ID" value="XM_071064709.1"/>
</dbReference>
<protein>
    <submittedName>
        <fullName evidence="2">Ubiquitin carrier protein</fullName>
    </submittedName>
</protein>
<keyword evidence="1" id="KW-1133">Transmembrane helix</keyword>
<evidence type="ECO:0000313" key="2">
    <source>
        <dbReference type="EMBL" id="GAB1319080.1"/>
    </source>
</evidence>